<name>A0A0M4SCS7_9FUSO</name>
<dbReference type="GO" id="GO:0003677">
    <property type="term" value="F:DNA binding"/>
    <property type="evidence" value="ECO:0007669"/>
    <property type="project" value="UniProtKB-KW"/>
</dbReference>
<dbReference type="GO" id="GO:0006508">
    <property type="term" value="P:proteolysis"/>
    <property type="evidence" value="ECO:0007669"/>
    <property type="project" value="UniProtKB-KW"/>
</dbReference>
<evidence type="ECO:0000256" key="1">
    <source>
        <dbReference type="ARBA" id="ARBA00022670"/>
    </source>
</evidence>
<keyword evidence="5" id="KW-0804">Transcription</keyword>
<evidence type="ECO:0000256" key="2">
    <source>
        <dbReference type="ARBA" id="ARBA00022801"/>
    </source>
</evidence>
<dbReference type="InterPro" id="IPR001387">
    <property type="entry name" value="Cro/C1-type_HTH"/>
</dbReference>
<keyword evidence="4" id="KW-0238">DNA-binding</keyword>
<dbReference type="PANTHER" id="PTHR40661">
    <property type="match status" value="1"/>
</dbReference>
<dbReference type="GO" id="GO:0004252">
    <property type="term" value="F:serine-type endopeptidase activity"/>
    <property type="evidence" value="ECO:0007669"/>
    <property type="project" value="InterPro"/>
</dbReference>
<dbReference type="Pfam" id="PF00717">
    <property type="entry name" value="Peptidase_S24"/>
    <property type="match status" value="1"/>
</dbReference>
<dbReference type="InterPro" id="IPR015927">
    <property type="entry name" value="Peptidase_S24_S26A/B/C"/>
</dbReference>
<dbReference type="Gene3D" id="1.10.260.40">
    <property type="entry name" value="lambda repressor-like DNA-binding domains"/>
    <property type="match status" value="1"/>
</dbReference>
<proteinExistence type="predicted"/>
<dbReference type="RefSeq" id="WP_060675957.1">
    <property type="nucleotide sequence ID" value="NZ_CP012713.1"/>
</dbReference>
<protein>
    <submittedName>
        <fullName evidence="7">LexA family transcriptional regulator</fullName>
    </submittedName>
</protein>
<dbReference type="SUPFAM" id="SSF51306">
    <property type="entry name" value="LexA/Signal peptidase"/>
    <property type="match status" value="1"/>
</dbReference>
<dbReference type="CDD" id="cd06529">
    <property type="entry name" value="S24_LexA-like"/>
    <property type="match status" value="1"/>
</dbReference>
<dbReference type="Proteomes" id="UP000063147">
    <property type="component" value="Chromosome"/>
</dbReference>
<dbReference type="GO" id="GO:0016020">
    <property type="term" value="C:membrane"/>
    <property type="evidence" value="ECO:0007669"/>
    <property type="project" value="InterPro"/>
</dbReference>
<keyword evidence="1" id="KW-0645">Protease</keyword>
<evidence type="ECO:0000256" key="3">
    <source>
        <dbReference type="ARBA" id="ARBA00023015"/>
    </source>
</evidence>
<evidence type="ECO:0000313" key="7">
    <source>
        <dbReference type="EMBL" id="ALF17425.1"/>
    </source>
</evidence>
<evidence type="ECO:0000256" key="5">
    <source>
        <dbReference type="ARBA" id="ARBA00023163"/>
    </source>
</evidence>
<dbReference type="InterPro" id="IPR039418">
    <property type="entry name" value="LexA-like"/>
</dbReference>
<dbReference type="CDD" id="cd00093">
    <property type="entry name" value="HTH_XRE"/>
    <property type="match status" value="1"/>
</dbReference>
<accession>A0A0M4SCS7</accession>
<dbReference type="SMART" id="SM00530">
    <property type="entry name" value="HTH_XRE"/>
    <property type="match status" value="1"/>
</dbReference>
<dbReference type="InterPro" id="IPR036286">
    <property type="entry name" value="LexA/Signal_pep-like_sf"/>
</dbReference>
<dbReference type="InterPro" id="IPR010982">
    <property type="entry name" value="Lambda_DNA-bd_dom_sf"/>
</dbReference>
<dbReference type="Pfam" id="PF01381">
    <property type="entry name" value="HTH_3"/>
    <property type="match status" value="1"/>
</dbReference>
<gene>
    <name evidence="7" type="ORF">RN98_04290</name>
</gene>
<keyword evidence="3" id="KW-0805">Transcription regulation</keyword>
<dbReference type="InterPro" id="IPR019756">
    <property type="entry name" value="Pept_S26A_signal_pept_1_Ser-AS"/>
</dbReference>
<evidence type="ECO:0000256" key="4">
    <source>
        <dbReference type="ARBA" id="ARBA00023125"/>
    </source>
</evidence>
<evidence type="ECO:0000313" key="8">
    <source>
        <dbReference type="Proteomes" id="UP000063147"/>
    </source>
</evidence>
<dbReference type="EMBL" id="CP012713">
    <property type="protein sequence ID" value="ALF17425.1"/>
    <property type="molecule type" value="Genomic_DNA"/>
</dbReference>
<evidence type="ECO:0000259" key="6">
    <source>
        <dbReference type="PROSITE" id="PS50943"/>
    </source>
</evidence>
<dbReference type="Gene3D" id="2.10.109.10">
    <property type="entry name" value="Umud Fragment, subunit A"/>
    <property type="match status" value="1"/>
</dbReference>
<dbReference type="PROSITE" id="PS50943">
    <property type="entry name" value="HTH_CROC1"/>
    <property type="match status" value="1"/>
</dbReference>
<dbReference type="PATRIC" id="fig|76859.3.peg.847"/>
<dbReference type="AlphaFoldDB" id="A0A0M4SCS7"/>
<dbReference type="PANTHER" id="PTHR40661:SF3">
    <property type="entry name" value="FELS-1 PROPHAGE TRANSCRIPTIONAL REGULATOR"/>
    <property type="match status" value="1"/>
</dbReference>
<dbReference type="PROSITE" id="PS00501">
    <property type="entry name" value="SPASE_I_1"/>
    <property type="match status" value="1"/>
</dbReference>
<keyword evidence="2" id="KW-0378">Hydrolase</keyword>
<sequence>MTFGKILKEIRLKNGDSLQRLAEKTEIVFTYIDKIEKGTRPINKDNLEKFIKAYPLYKKQFEKAYLDEIMPESLKGSTFNMEKQKVNTVILPVYGKASAGNGYINLDQEIYYFPIKKGNFSDRSFLVEINGNSMEPTLEDGDYALVDPDNIDYVKNKIYVVTYNDESFIKRMVMDAKSKIVMLKSDNPEYEDILITKDMQVYLKIEGRVIQVISNKYL</sequence>
<dbReference type="SUPFAM" id="SSF47413">
    <property type="entry name" value="lambda repressor-like DNA-binding domains"/>
    <property type="match status" value="1"/>
</dbReference>
<reference evidence="7 8" key="1">
    <citation type="submission" date="2015-09" db="EMBL/GenBank/DDBJ databases">
        <authorList>
            <person name="Jackson K.R."/>
            <person name="Lunt B.L."/>
            <person name="Fisher J.N.B."/>
            <person name="Gardner A.V."/>
            <person name="Bailey M.E."/>
            <person name="Deus L.M."/>
            <person name="Earl A.S."/>
            <person name="Gibby P.D."/>
            <person name="Hartmann K.A."/>
            <person name="Liu J.E."/>
            <person name="Manci A.M."/>
            <person name="Nielsen D.A."/>
            <person name="Solomon M.B."/>
            <person name="Breakwell D.P."/>
            <person name="Burnett S.H."/>
            <person name="Grose J.H."/>
        </authorList>
    </citation>
    <scope>NUCLEOTIDE SEQUENCE [LARGE SCALE GENOMIC DNA]</scope>
    <source>
        <strain evidence="7 8">KCOM 1279</strain>
    </source>
</reference>
<feature type="domain" description="HTH cro/C1-type" evidence="6">
    <location>
        <begin position="7"/>
        <end position="66"/>
    </location>
</feature>
<organism evidence="7">
    <name type="scientific">Fusobacterium animalis</name>
    <dbReference type="NCBI Taxonomy" id="76859"/>
    <lineage>
        <taxon>Bacteria</taxon>
        <taxon>Fusobacteriati</taxon>
        <taxon>Fusobacteriota</taxon>
        <taxon>Fusobacteriia</taxon>
        <taxon>Fusobacteriales</taxon>
        <taxon>Fusobacteriaceae</taxon>
        <taxon>Fusobacterium</taxon>
    </lineage>
</organism>
<dbReference type="OrthoDB" id="5959816at2"/>